<sequence length="366" mass="41729">MPITREEAFRNVGAYHLSFILSGKRHSTDPGPCPIYCRRCGGTFTKKSVSRLICINRKKRGCKNGCNFNVHKGYLIDLYNQVIVSLSNKELEDKEEIINNHALLFAGSITATTAATATPLVITVLIQDAVTEEAKEELEGKIFSKVEISNLTLKNLEVSWKKDKVKLSSQISKAQNKSVALSIVLQNKTETSPSRLFLEILEKKERKKKLIEEKKERFKEITNSLKNADHLPPQPQRIRSQEDDPLLIQESVLSLTRQPRIIRKDDLELIYIKGIQRQPIWVVKKCLSNLGIRNFYIRNVSFLGKDICELTVLKRSKPMIINILENSFKVLENFNPVAFSTLRISSSTANDEDILRVEKACYRIIS</sequence>
<keyword evidence="1" id="KW-0175">Coiled coil</keyword>
<comment type="caution">
    <text evidence="2">The sequence shown here is derived from an EMBL/GenBank/DDBJ whole genome shotgun (WGS) entry which is preliminary data.</text>
</comment>
<dbReference type="OrthoDB" id="5769564at2759"/>
<protein>
    <submittedName>
        <fullName evidence="2">Uncharacterized protein</fullName>
    </submittedName>
</protein>
<feature type="coiled-coil region" evidence="1">
    <location>
        <begin position="201"/>
        <end position="231"/>
    </location>
</feature>
<name>A0A1Y2AX42_9FUNG</name>
<organism evidence="2 3">
    <name type="scientific">Neocallimastix californiae</name>
    <dbReference type="NCBI Taxonomy" id="1754190"/>
    <lineage>
        <taxon>Eukaryota</taxon>
        <taxon>Fungi</taxon>
        <taxon>Fungi incertae sedis</taxon>
        <taxon>Chytridiomycota</taxon>
        <taxon>Chytridiomycota incertae sedis</taxon>
        <taxon>Neocallimastigomycetes</taxon>
        <taxon>Neocallimastigales</taxon>
        <taxon>Neocallimastigaceae</taxon>
        <taxon>Neocallimastix</taxon>
    </lineage>
</organism>
<keyword evidence="3" id="KW-1185">Reference proteome</keyword>
<proteinExistence type="predicted"/>
<evidence type="ECO:0000313" key="3">
    <source>
        <dbReference type="Proteomes" id="UP000193920"/>
    </source>
</evidence>
<dbReference type="STRING" id="1754190.A0A1Y2AX42"/>
<dbReference type="EMBL" id="MCOG01000195">
    <property type="protein sequence ID" value="ORY27149.1"/>
    <property type="molecule type" value="Genomic_DNA"/>
</dbReference>
<evidence type="ECO:0000256" key="1">
    <source>
        <dbReference type="SAM" id="Coils"/>
    </source>
</evidence>
<gene>
    <name evidence="2" type="ORF">LY90DRAFT_513536</name>
</gene>
<reference evidence="2 3" key="1">
    <citation type="submission" date="2016-08" db="EMBL/GenBank/DDBJ databases">
        <title>A Parts List for Fungal Cellulosomes Revealed by Comparative Genomics.</title>
        <authorList>
            <consortium name="DOE Joint Genome Institute"/>
            <person name="Haitjema C.H."/>
            <person name="Gilmore S.P."/>
            <person name="Henske J.K."/>
            <person name="Solomon K.V."/>
            <person name="De Groot R."/>
            <person name="Kuo A."/>
            <person name="Mondo S.J."/>
            <person name="Salamov A.A."/>
            <person name="Labutti K."/>
            <person name="Zhao Z."/>
            <person name="Chiniquy J."/>
            <person name="Barry K."/>
            <person name="Brewer H.M."/>
            <person name="Purvine S.O."/>
            <person name="Wright A.T."/>
            <person name="Boxma B."/>
            <person name="Van Alen T."/>
            <person name="Hackstein J.H."/>
            <person name="Baker S.E."/>
            <person name="Grigoriev I.V."/>
            <person name="O'Malley M.A."/>
        </authorList>
    </citation>
    <scope>NUCLEOTIDE SEQUENCE [LARGE SCALE GENOMIC DNA]</scope>
    <source>
        <strain evidence="2 3">G1</strain>
    </source>
</reference>
<dbReference type="AlphaFoldDB" id="A0A1Y2AX42"/>
<dbReference type="Proteomes" id="UP000193920">
    <property type="component" value="Unassembled WGS sequence"/>
</dbReference>
<accession>A0A1Y2AX42</accession>
<evidence type="ECO:0000313" key="2">
    <source>
        <dbReference type="EMBL" id="ORY27149.1"/>
    </source>
</evidence>